<dbReference type="InterPro" id="IPR000058">
    <property type="entry name" value="Znf_AN1"/>
</dbReference>
<dbReference type="PANTHER" id="PTHR10634">
    <property type="entry name" value="AN1-TYPE ZINC FINGER PROTEIN"/>
    <property type="match status" value="1"/>
</dbReference>
<keyword evidence="2 4" id="KW-0863">Zinc-finger</keyword>
<evidence type="ECO:0000259" key="6">
    <source>
        <dbReference type="PROSITE" id="PS51039"/>
    </source>
</evidence>
<accession>A0ABV2AL07</accession>
<comment type="caution">
    <text evidence="7">The sequence shown here is derived from an EMBL/GenBank/DDBJ whole genome shotgun (WGS) entry which is preliminary data.</text>
</comment>
<keyword evidence="8" id="KW-1185">Reference proteome</keyword>
<evidence type="ECO:0000256" key="4">
    <source>
        <dbReference type="PROSITE-ProRule" id="PRU00449"/>
    </source>
</evidence>
<evidence type="ECO:0000256" key="2">
    <source>
        <dbReference type="ARBA" id="ARBA00022771"/>
    </source>
</evidence>
<feature type="domain" description="AN1-type" evidence="6">
    <location>
        <begin position="306"/>
        <end position="352"/>
    </location>
</feature>
<dbReference type="PROSITE" id="PS51039">
    <property type="entry name" value="ZF_AN1"/>
    <property type="match status" value="1"/>
</dbReference>
<protein>
    <submittedName>
        <fullName evidence="7">AN1-type zinc finger protein 4</fullName>
    </submittedName>
</protein>
<dbReference type="Pfam" id="PF01428">
    <property type="entry name" value="zf-AN1"/>
    <property type="match status" value="1"/>
</dbReference>
<dbReference type="SUPFAM" id="SSF118310">
    <property type="entry name" value="AN1-like Zinc finger"/>
    <property type="match status" value="1"/>
</dbReference>
<dbReference type="Pfam" id="PF01754">
    <property type="entry name" value="zf-A20"/>
    <property type="match status" value="1"/>
</dbReference>
<dbReference type="InterPro" id="IPR050652">
    <property type="entry name" value="AN1_A20_ZnFinger"/>
</dbReference>
<dbReference type="PROSITE" id="PS51036">
    <property type="entry name" value="ZF_A20"/>
    <property type="match status" value="1"/>
</dbReference>
<evidence type="ECO:0000259" key="5">
    <source>
        <dbReference type="PROSITE" id="PS51036"/>
    </source>
</evidence>
<reference evidence="7 8" key="1">
    <citation type="journal article" date="2024" name="BMC Biol.">
        <title>Comparative genomics of Ascetosporea gives new insight into the evolutionary basis for animal parasitism in Rhizaria.</title>
        <authorList>
            <person name="Hiltunen Thoren M."/>
            <person name="Onut-Brannstrom I."/>
            <person name="Alfjorden A."/>
            <person name="Peckova H."/>
            <person name="Swords F."/>
            <person name="Hooper C."/>
            <person name="Holzer A.S."/>
            <person name="Bass D."/>
            <person name="Burki F."/>
        </authorList>
    </citation>
    <scope>NUCLEOTIDE SEQUENCE [LARGE SCALE GENOMIC DNA]</scope>
    <source>
        <strain evidence="7">20-A016</strain>
    </source>
</reference>
<dbReference type="InterPro" id="IPR035896">
    <property type="entry name" value="AN1-like_Znf"/>
</dbReference>
<organism evidence="7 8">
    <name type="scientific">Bonamia ostreae</name>
    <dbReference type="NCBI Taxonomy" id="126728"/>
    <lineage>
        <taxon>Eukaryota</taxon>
        <taxon>Sar</taxon>
        <taxon>Rhizaria</taxon>
        <taxon>Endomyxa</taxon>
        <taxon>Ascetosporea</taxon>
        <taxon>Haplosporida</taxon>
        <taxon>Bonamia</taxon>
    </lineage>
</organism>
<feature type="domain" description="A20-type" evidence="5">
    <location>
        <begin position="242"/>
        <end position="276"/>
    </location>
</feature>
<keyword evidence="3" id="KW-0862">Zinc</keyword>
<keyword evidence="1" id="KW-0479">Metal-binding</keyword>
<dbReference type="InterPro" id="IPR002653">
    <property type="entry name" value="Znf_A20"/>
</dbReference>
<evidence type="ECO:0000313" key="7">
    <source>
        <dbReference type="EMBL" id="MES1920078.1"/>
    </source>
</evidence>
<dbReference type="SUPFAM" id="SSF57716">
    <property type="entry name" value="Glucocorticoid receptor-like (DNA-binding domain)"/>
    <property type="match status" value="1"/>
</dbReference>
<gene>
    <name evidence="7" type="primary">ZFAND4</name>
    <name evidence="7" type="ORF">MHBO_001797</name>
</gene>
<name>A0ABV2AL07_9EUKA</name>
<dbReference type="SMART" id="SM00154">
    <property type="entry name" value="ZnF_AN1"/>
    <property type="match status" value="1"/>
</dbReference>
<proteinExistence type="predicted"/>
<evidence type="ECO:0000256" key="3">
    <source>
        <dbReference type="ARBA" id="ARBA00022833"/>
    </source>
</evidence>
<sequence>METNKTVPNKIYKQNESKLDDVGVWTADEIAKVVSAQDPKISEKQTSQILKIVESKDPRISNLSKNRISEKQLIGLLMDITDNELSDDKVKNLEAHQKILAIIRAEASTKAQKAIFQQCLKFATKTLNQIAMNRSKHRILQTRNFLVKKYIMDQPQILALFDSIGFKVDGTNRILSISDELAKNLESSSVLSDIEQTLHQLETNQISKTKCRGNCEKLTTAENSGYCPKCNLKRSSQETSITPKMTFCKKNCGFFGSEKTFGMCSRCYRLSKNKKTKRKSIDQKCKSALFRMGLLHWWRHLVQTDQTNMNRCWKCNKKIGFMAIRCQCRYYFCTQHRSTLDHDCPVNYKKRFEKKLLRNNPQITSEKVNKV</sequence>
<dbReference type="EMBL" id="JBDODL010000503">
    <property type="protein sequence ID" value="MES1920078.1"/>
    <property type="molecule type" value="Genomic_DNA"/>
</dbReference>
<evidence type="ECO:0000256" key="1">
    <source>
        <dbReference type="ARBA" id="ARBA00022723"/>
    </source>
</evidence>
<dbReference type="SMART" id="SM00259">
    <property type="entry name" value="ZnF_A20"/>
    <property type="match status" value="2"/>
</dbReference>
<dbReference type="Proteomes" id="UP001439008">
    <property type="component" value="Unassembled WGS sequence"/>
</dbReference>
<evidence type="ECO:0000313" key="8">
    <source>
        <dbReference type="Proteomes" id="UP001439008"/>
    </source>
</evidence>
<dbReference type="Gene3D" id="4.10.1110.10">
    <property type="entry name" value="AN1-like Zinc finger"/>
    <property type="match status" value="1"/>
</dbReference>
<dbReference type="Gene3D" id="1.20.5.4770">
    <property type="match status" value="1"/>
</dbReference>